<evidence type="ECO:0000313" key="2">
    <source>
        <dbReference type="EMBL" id="MBR7839824.1"/>
    </source>
</evidence>
<gene>
    <name evidence="2" type="ORF">KDL01_41685</name>
</gene>
<feature type="region of interest" description="Disordered" evidence="1">
    <location>
        <begin position="71"/>
        <end position="92"/>
    </location>
</feature>
<dbReference type="Proteomes" id="UP000675781">
    <property type="component" value="Unassembled WGS sequence"/>
</dbReference>
<evidence type="ECO:0000313" key="3">
    <source>
        <dbReference type="Proteomes" id="UP000675781"/>
    </source>
</evidence>
<sequence length="92" mass="9674">VPAHPGEPVELVLPRHPTRTQWGSVATNQSTYYQTFQQRYTDNVMTALATAAEAAARSGIPLDELLAQVLAASPESGASPDEEASPDAVPSA</sequence>
<organism evidence="2 3">
    <name type="scientific">Actinospica durhamensis</name>
    <dbReference type="NCBI Taxonomy" id="1508375"/>
    <lineage>
        <taxon>Bacteria</taxon>
        <taxon>Bacillati</taxon>
        <taxon>Actinomycetota</taxon>
        <taxon>Actinomycetes</taxon>
        <taxon>Catenulisporales</taxon>
        <taxon>Actinospicaceae</taxon>
        <taxon>Actinospica</taxon>
    </lineage>
</organism>
<accession>A0A941F1U3</accession>
<evidence type="ECO:0000256" key="1">
    <source>
        <dbReference type="SAM" id="MobiDB-lite"/>
    </source>
</evidence>
<dbReference type="RefSeq" id="WP_212534234.1">
    <property type="nucleotide sequence ID" value="NZ_JAGSOG010000672.1"/>
</dbReference>
<reference evidence="2" key="1">
    <citation type="submission" date="2021-04" db="EMBL/GenBank/DDBJ databases">
        <title>Genome based classification of Actinospica acidithermotolerans sp. nov., an actinobacterium isolated from an Indonesian hot spring.</title>
        <authorList>
            <person name="Kusuma A.B."/>
            <person name="Putra K.E."/>
            <person name="Nafisah S."/>
            <person name="Loh J."/>
            <person name="Nouioui I."/>
            <person name="Goodfellow M."/>
        </authorList>
    </citation>
    <scope>NUCLEOTIDE SEQUENCE</scope>
    <source>
        <strain evidence="2">CSCA 57</strain>
    </source>
</reference>
<dbReference type="EMBL" id="JAGSOG010000672">
    <property type="protein sequence ID" value="MBR7839824.1"/>
    <property type="molecule type" value="Genomic_DNA"/>
</dbReference>
<protein>
    <submittedName>
        <fullName evidence="2">Uncharacterized protein</fullName>
    </submittedName>
</protein>
<dbReference type="AlphaFoldDB" id="A0A941F1U3"/>
<keyword evidence="3" id="KW-1185">Reference proteome</keyword>
<comment type="caution">
    <text evidence="2">The sequence shown here is derived from an EMBL/GenBank/DDBJ whole genome shotgun (WGS) entry which is preliminary data.</text>
</comment>
<name>A0A941F1U3_9ACTN</name>
<feature type="non-terminal residue" evidence="2">
    <location>
        <position position="1"/>
    </location>
</feature>
<proteinExistence type="predicted"/>